<sequence length="673" mass="75422">MAVNAKIEYLNKTFDIPKSHMFSSRDDSFATDLLRETGGKGVDVALNSISGDLLYATWTYVAKWGTMVEIGKRDPLENARLDMSPFLQNLVQVGRRGDVGIIEIQDIMFTVNGATAGAVVVEWNAREATQGSAGLWDSHIRVGGAAGSDLQYTNCPKLSGSVNPKCKAASTLFHLTPGSSAYLENAWNWVADHDLDRRNRDQVDVYVARGMLIESDLAYLWVPKPFEASVGLFANDPTFKECKDDRCRMSLAVRILDSTAVYILGTGLYSWFYNHKQDCVKTQNCQTKGFEVEESYALWVYNLCTRAIVEMVSPRNSTPIYARDNVNGFLSSILAWRQGSKEVAGKRAFPGFLIHRPDDVIEFGIPESCQTALTQRVLCDWDVSDFTQPKYRESLESKSKTDLICDTGYRESLRSWFNTVELACRGYTLGGAVPMLWAGYMWAGYNETCLKDSSGKYCNDVISKFISVSDYTKMPREEMCSTCYVKRLAMMQASPYSIYDDYYERQFQYICTKFGLKGNTTVPNSLTPELEDISLDCGTDECAAYHQLLFIVNQYRLPNCSADAVIGPGTKLCMPAKCDRVHQLRTEEDCHLLESNTTNKLLEGDVQLYNKPVVGYNCINLQDFTAAYGNIIYFGPEFEQNNTSSNSTDTTTPQPFNPYTYDKIAPPTGAKVP</sequence>
<organism evidence="2 3">
    <name type="scientific">Fusarium avenaceum</name>
    <dbReference type="NCBI Taxonomy" id="40199"/>
    <lineage>
        <taxon>Eukaryota</taxon>
        <taxon>Fungi</taxon>
        <taxon>Dikarya</taxon>
        <taxon>Ascomycota</taxon>
        <taxon>Pezizomycotina</taxon>
        <taxon>Sordariomycetes</taxon>
        <taxon>Hypocreomycetidae</taxon>
        <taxon>Hypocreales</taxon>
        <taxon>Nectriaceae</taxon>
        <taxon>Fusarium</taxon>
        <taxon>Fusarium tricinctum species complex</taxon>
    </lineage>
</organism>
<accession>A0A9P7GRM1</accession>
<evidence type="ECO:0000313" key="3">
    <source>
        <dbReference type="Proteomes" id="UP000782241"/>
    </source>
</evidence>
<dbReference type="Gene3D" id="2.160.20.10">
    <property type="entry name" value="Single-stranded right-handed beta-helix, Pectin lyase-like"/>
    <property type="match status" value="1"/>
</dbReference>
<reference evidence="2" key="1">
    <citation type="submission" date="2021-04" db="EMBL/GenBank/DDBJ databases">
        <title>Draft genome of Fusarium avenaceum strain F156N33, isolated from an atmospheric sample in Virginia.</title>
        <authorList>
            <person name="Yang S."/>
            <person name="Vinatzer B.A."/>
            <person name="Coleman J."/>
        </authorList>
    </citation>
    <scope>NUCLEOTIDE SEQUENCE</scope>
    <source>
        <strain evidence="2">F156N33</strain>
    </source>
</reference>
<dbReference type="InterPro" id="IPR012334">
    <property type="entry name" value="Pectin_lyas_fold"/>
</dbReference>
<feature type="region of interest" description="Disordered" evidence="1">
    <location>
        <begin position="642"/>
        <end position="673"/>
    </location>
</feature>
<gene>
    <name evidence="2" type="ORF">KAF25_011014</name>
</gene>
<comment type="caution">
    <text evidence="2">The sequence shown here is derived from an EMBL/GenBank/DDBJ whole genome shotgun (WGS) entry which is preliminary data.</text>
</comment>
<dbReference type="Proteomes" id="UP000782241">
    <property type="component" value="Unassembled WGS sequence"/>
</dbReference>
<proteinExistence type="predicted"/>
<evidence type="ECO:0000313" key="2">
    <source>
        <dbReference type="EMBL" id="KAG5654983.1"/>
    </source>
</evidence>
<keyword evidence="3" id="KW-1185">Reference proteome</keyword>
<dbReference type="InterPro" id="IPR036291">
    <property type="entry name" value="NAD(P)-bd_dom_sf"/>
</dbReference>
<protein>
    <submittedName>
        <fullName evidence="2">Uncharacterized protein</fullName>
    </submittedName>
</protein>
<dbReference type="EMBL" id="JAGPUO010000039">
    <property type="protein sequence ID" value="KAG5654983.1"/>
    <property type="molecule type" value="Genomic_DNA"/>
</dbReference>
<dbReference type="AlphaFoldDB" id="A0A9P7GRM1"/>
<dbReference type="Gene3D" id="3.40.50.720">
    <property type="entry name" value="NAD(P)-binding Rossmann-like Domain"/>
    <property type="match status" value="1"/>
</dbReference>
<name>A0A9P7GRM1_9HYPO</name>
<evidence type="ECO:0000256" key="1">
    <source>
        <dbReference type="SAM" id="MobiDB-lite"/>
    </source>
</evidence>
<dbReference type="SUPFAM" id="SSF51735">
    <property type="entry name" value="NAD(P)-binding Rossmann-fold domains"/>
    <property type="match status" value="1"/>
</dbReference>
<feature type="compositionally biased region" description="Low complexity" evidence="1">
    <location>
        <begin position="642"/>
        <end position="652"/>
    </location>
</feature>